<organism evidence="1 2">
    <name type="scientific">Phocaeicola vulgatus</name>
    <name type="common">Bacteroides vulgatus</name>
    <dbReference type="NCBI Taxonomy" id="821"/>
    <lineage>
        <taxon>Bacteria</taxon>
        <taxon>Pseudomonadati</taxon>
        <taxon>Bacteroidota</taxon>
        <taxon>Bacteroidia</taxon>
        <taxon>Bacteroidales</taxon>
        <taxon>Bacteroidaceae</taxon>
        <taxon>Phocaeicola</taxon>
    </lineage>
</organism>
<dbReference type="AlphaFoldDB" id="A0A7J5RQG8"/>
<dbReference type="Proteomes" id="UP000462922">
    <property type="component" value="Unassembled WGS sequence"/>
</dbReference>
<comment type="caution">
    <text evidence="1">The sequence shown here is derived from an EMBL/GenBank/DDBJ whole genome shotgun (WGS) entry which is preliminary data.</text>
</comment>
<accession>A0A7J5RQG8</accession>
<protein>
    <submittedName>
        <fullName evidence="1">Uncharacterized protein</fullName>
    </submittedName>
</protein>
<reference evidence="1 2" key="1">
    <citation type="journal article" date="2019" name="Nat. Med.">
        <title>A library of human gut bacterial isolates paired with longitudinal multiomics data enables mechanistic microbiome research.</title>
        <authorList>
            <person name="Poyet M."/>
            <person name="Groussin M."/>
            <person name="Gibbons S.M."/>
            <person name="Avila-Pacheco J."/>
            <person name="Jiang X."/>
            <person name="Kearney S.M."/>
            <person name="Perrotta A.R."/>
            <person name="Berdy B."/>
            <person name="Zhao S."/>
            <person name="Lieberman T.D."/>
            <person name="Swanson P.K."/>
            <person name="Smith M."/>
            <person name="Roesemann S."/>
            <person name="Alexander J.E."/>
            <person name="Rich S.A."/>
            <person name="Livny J."/>
            <person name="Vlamakis H."/>
            <person name="Clish C."/>
            <person name="Bullock K."/>
            <person name="Deik A."/>
            <person name="Scott J."/>
            <person name="Pierce K.A."/>
            <person name="Xavier R.J."/>
            <person name="Alm E.J."/>
        </authorList>
    </citation>
    <scope>NUCLEOTIDE SEQUENCE [LARGE SCALE GENOMIC DNA]</scope>
    <source>
        <strain evidence="1 2">BIOML-A110</strain>
    </source>
</reference>
<evidence type="ECO:0000313" key="2">
    <source>
        <dbReference type="Proteomes" id="UP000462922"/>
    </source>
</evidence>
<dbReference type="EMBL" id="WDAX01000051">
    <property type="protein sequence ID" value="KAB6569572.1"/>
    <property type="molecule type" value="Genomic_DNA"/>
</dbReference>
<sequence>MSYKKSCNKMPDLSGHKFGRWLVLHKDLDRLDHKGIKSYYICQCDCGSIHSVSAYGLRNGTSNVSERCRIYDCLIAVMVSGLYFPITDN</sequence>
<proteinExistence type="predicted"/>
<evidence type="ECO:0000313" key="1">
    <source>
        <dbReference type="EMBL" id="KAB6569572.1"/>
    </source>
</evidence>
<name>A0A7J5RQG8_PHOVU</name>
<gene>
    <name evidence="1" type="ORF">GAY76_18095</name>
</gene>